<proteinExistence type="predicted"/>
<feature type="chain" id="PRO_5046630161" description="Organic solvent tolerance-like N-terminal domain-containing protein" evidence="1">
    <location>
        <begin position="24"/>
        <end position="188"/>
    </location>
</feature>
<dbReference type="InterPro" id="IPR036844">
    <property type="entry name" value="Hint_dom_sf"/>
</dbReference>
<evidence type="ECO:0000313" key="3">
    <source>
        <dbReference type="Proteomes" id="UP001302274"/>
    </source>
</evidence>
<evidence type="ECO:0000313" key="2">
    <source>
        <dbReference type="EMBL" id="MEA9355804.1"/>
    </source>
</evidence>
<dbReference type="RefSeq" id="WP_323575434.1">
    <property type="nucleotide sequence ID" value="NZ_JAYGJQ010000001.1"/>
</dbReference>
<comment type="caution">
    <text evidence="2">The sequence shown here is derived from an EMBL/GenBank/DDBJ whole genome shotgun (WGS) entry which is preliminary data.</text>
</comment>
<accession>A0ABU5VRX7</accession>
<keyword evidence="1" id="KW-0732">Signal</keyword>
<name>A0ABU5VRX7_9BACT</name>
<sequence length="188" mass="20157">MKSIISITALLSTLSLFSFNAMASVAYGTPIQVNAGATVNIEKLEIGNEILTASEGSTKDNIIAKQIALEFHAGTVSEITTAFIEYGDNSKLITTLDQAMLTISGRLVHVSDLVPGQDQLVDASGNAVNIKNIFIGRFQGGVADFAPKSEYVTENLFLANGVFLGSFRINLQLDQDNNMEAFKGQVLH</sequence>
<evidence type="ECO:0008006" key="4">
    <source>
        <dbReference type="Google" id="ProtNLM"/>
    </source>
</evidence>
<dbReference type="EMBL" id="JAYGJQ010000001">
    <property type="protein sequence ID" value="MEA9355804.1"/>
    <property type="molecule type" value="Genomic_DNA"/>
</dbReference>
<evidence type="ECO:0000256" key="1">
    <source>
        <dbReference type="SAM" id="SignalP"/>
    </source>
</evidence>
<dbReference type="Gene3D" id="2.170.16.10">
    <property type="entry name" value="Hedgehog/Intein (Hint) domain"/>
    <property type="match status" value="1"/>
</dbReference>
<dbReference type="Proteomes" id="UP001302274">
    <property type="component" value="Unassembled WGS sequence"/>
</dbReference>
<protein>
    <recommendedName>
        <fullName evidence="4">Organic solvent tolerance-like N-terminal domain-containing protein</fullName>
    </recommendedName>
</protein>
<keyword evidence="3" id="KW-1185">Reference proteome</keyword>
<dbReference type="SUPFAM" id="SSF51294">
    <property type="entry name" value="Hedgehog/intein (Hint) domain"/>
    <property type="match status" value="1"/>
</dbReference>
<gene>
    <name evidence="2" type="ORF">SHI21_06315</name>
</gene>
<feature type="signal peptide" evidence="1">
    <location>
        <begin position="1"/>
        <end position="23"/>
    </location>
</feature>
<reference evidence="2 3" key="1">
    <citation type="submission" date="2023-11" db="EMBL/GenBank/DDBJ databases">
        <title>A Novel Polar Bacteriovorax (B. antarcticus) Isolated from the Biocrust in Antarctica.</title>
        <authorList>
            <person name="Mun W."/>
            <person name="Choi S.Y."/>
            <person name="Mitchell R.J."/>
        </authorList>
    </citation>
    <scope>NUCLEOTIDE SEQUENCE [LARGE SCALE GENOMIC DNA]</scope>
    <source>
        <strain evidence="2 3">PP10</strain>
    </source>
</reference>
<organism evidence="2 3">
    <name type="scientific">Bacteriovorax antarcticus</name>
    <dbReference type="NCBI Taxonomy" id="3088717"/>
    <lineage>
        <taxon>Bacteria</taxon>
        <taxon>Pseudomonadati</taxon>
        <taxon>Bdellovibrionota</taxon>
        <taxon>Bacteriovoracia</taxon>
        <taxon>Bacteriovoracales</taxon>
        <taxon>Bacteriovoracaceae</taxon>
        <taxon>Bacteriovorax</taxon>
    </lineage>
</organism>